<evidence type="ECO:0000313" key="6">
    <source>
        <dbReference type="EMBL" id="RXI42772.1"/>
    </source>
</evidence>
<keyword evidence="2" id="KW-1003">Cell membrane</keyword>
<dbReference type="GO" id="GO:0005886">
    <property type="term" value="C:plasma membrane"/>
    <property type="evidence" value="ECO:0007669"/>
    <property type="project" value="UniProtKB-SubCell"/>
</dbReference>
<dbReference type="Pfam" id="PF01810">
    <property type="entry name" value="LysE"/>
    <property type="match status" value="1"/>
</dbReference>
<dbReference type="AlphaFoldDB" id="A0A6M8NGT0"/>
<organism evidence="6 7">
    <name type="scientific">Arcobacter cloacae</name>
    <dbReference type="NCBI Taxonomy" id="1054034"/>
    <lineage>
        <taxon>Bacteria</taxon>
        <taxon>Pseudomonadati</taxon>
        <taxon>Campylobacterota</taxon>
        <taxon>Epsilonproteobacteria</taxon>
        <taxon>Campylobacterales</taxon>
        <taxon>Arcobacteraceae</taxon>
        <taxon>Arcobacter</taxon>
    </lineage>
</organism>
<accession>A0A6M8NGT0</accession>
<dbReference type="PANTHER" id="PTHR30086">
    <property type="entry name" value="ARGININE EXPORTER PROTEIN ARGO"/>
    <property type="match status" value="1"/>
</dbReference>
<evidence type="ECO:0000256" key="3">
    <source>
        <dbReference type="ARBA" id="ARBA00022692"/>
    </source>
</evidence>
<dbReference type="EMBL" id="NXII01000002">
    <property type="protein sequence ID" value="RXI42772.1"/>
    <property type="molecule type" value="Genomic_DNA"/>
</dbReference>
<name>A0A6M8NGT0_9BACT</name>
<evidence type="ECO:0000256" key="2">
    <source>
        <dbReference type="ARBA" id="ARBA00022475"/>
    </source>
</evidence>
<sequence>MNIIEFIALFGIMIVLAAMPSASVFLVVTRSATLGIINGLAVSAGIVLGDLILVIFALLGLSIVADTMGSLFIVIKILGGLYFLWFGFSLLRVKNLTKIKYNNTKNKNNLFASFISGFFLTLGDIKAILFYASLFPLFIDLSVIQVSEIVVILLATIFSVGGVKIIYAIYANKLISYIKDSNIKTMLRKIVGSFMMGIGGYLIVKV</sequence>
<evidence type="ECO:0000313" key="7">
    <source>
        <dbReference type="Proteomes" id="UP000290378"/>
    </source>
</evidence>
<keyword evidence="4" id="KW-1133">Transmembrane helix</keyword>
<dbReference type="PANTHER" id="PTHR30086:SF20">
    <property type="entry name" value="ARGININE EXPORTER PROTEIN ARGO-RELATED"/>
    <property type="match status" value="1"/>
</dbReference>
<dbReference type="InterPro" id="IPR001123">
    <property type="entry name" value="LeuE-type"/>
</dbReference>
<evidence type="ECO:0000256" key="1">
    <source>
        <dbReference type="ARBA" id="ARBA00004651"/>
    </source>
</evidence>
<evidence type="ECO:0000256" key="4">
    <source>
        <dbReference type="ARBA" id="ARBA00022989"/>
    </source>
</evidence>
<dbReference type="Proteomes" id="UP000290378">
    <property type="component" value="Unassembled WGS sequence"/>
</dbReference>
<protein>
    <submittedName>
        <fullName evidence="6">Threonine transporter</fullName>
    </submittedName>
</protein>
<keyword evidence="7" id="KW-1185">Reference proteome</keyword>
<dbReference type="GO" id="GO:0015171">
    <property type="term" value="F:amino acid transmembrane transporter activity"/>
    <property type="evidence" value="ECO:0007669"/>
    <property type="project" value="TreeGrafter"/>
</dbReference>
<comment type="caution">
    <text evidence="6">The sequence shown here is derived from an EMBL/GenBank/DDBJ whole genome shotgun (WGS) entry which is preliminary data.</text>
</comment>
<gene>
    <name evidence="6" type="ORF">CP963_01775</name>
</gene>
<proteinExistence type="predicted"/>
<reference evidence="6 7" key="1">
    <citation type="submission" date="2017-09" db="EMBL/GenBank/DDBJ databases">
        <title>Genomics of the genus Arcobacter.</title>
        <authorList>
            <person name="Perez-Cataluna A."/>
            <person name="Figueras M.J."/>
            <person name="Salas-Masso N."/>
        </authorList>
    </citation>
    <scope>NUCLEOTIDE SEQUENCE [LARGE SCALE GENOMIC DNA]</scope>
    <source>
        <strain evidence="6 7">CECT 7834</strain>
    </source>
</reference>
<keyword evidence="5" id="KW-0472">Membrane</keyword>
<keyword evidence="3" id="KW-0812">Transmembrane</keyword>
<evidence type="ECO:0000256" key="5">
    <source>
        <dbReference type="ARBA" id="ARBA00023136"/>
    </source>
</evidence>
<dbReference type="RefSeq" id="WP_129012594.1">
    <property type="nucleotide sequence ID" value="NZ_CBCSEI010000003.1"/>
</dbReference>
<comment type="subcellular location">
    <subcellularLocation>
        <location evidence="1">Cell membrane</location>
        <topology evidence="1">Multi-pass membrane protein</topology>
    </subcellularLocation>
</comment>